<proteinExistence type="predicted"/>
<comment type="caution">
    <text evidence="1">The sequence shown here is derived from an EMBL/GenBank/DDBJ whole genome shotgun (WGS) entry which is preliminary data.</text>
</comment>
<dbReference type="RefSeq" id="WP_160987607.1">
    <property type="nucleotide sequence ID" value="NZ_WVTD01000050.1"/>
</dbReference>
<dbReference type="EMBL" id="WVTD01000050">
    <property type="protein sequence ID" value="MYM00376.1"/>
    <property type="molecule type" value="Genomic_DNA"/>
</dbReference>
<evidence type="ECO:0000313" key="2">
    <source>
        <dbReference type="Proteomes" id="UP000465810"/>
    </source>
</evidence>
<gene>
    <name evidence="1" type="ORF">GR702_21840</name>
</gene>
<keyword evidence="2" id="KW-1185">Reference proteome</keyword>
<dbReference type="Proteomes" id="UP000465810">
    <property type="component" value="Unassembled WGS sequence"/>
</dbReference>
<accession>A0A7X4K9K9</accession>
<dbReference type="AlphaFoldDB" id="A0A7X4K9K9"/>
<organism evidence="1 2">
    <name type="scientific">Novosphingobium silvae</name>
    <dbReference type="NCBI Taxonomy" id="2692619"/>
    <lineage>
        <taxon>Bacteria</taxon>
        <taxon>Pseudomonadati</taxon>
        <taxon>Pseudomonadota</taxon>
        <taxon>Alphaproteobacteria</taxon>
        <taxon>Sphingomonadales</taxon>
        <taxon>Sphingomonadaceae</taxon>
        <taxon>Novosphingobium</taxon>
    </lineage>
</organism>
<reference evidence="1 2" key="1">
    <citation type="submission" date="2019-12" db="EMBL/GenBank/DDBJ databases">
        <authorList>
            <person name="Feng G."/>
            <person name="Zhu H."/>
        </authorList>
    </citation>
    <scope>NUCLEOTIDE SEQUENCE [LARGE SCALE GENOMIC DNA]</scope>
    <source>
        <strain evidence="1 2">FGD1</strain>
    </source>
</reference>
<evidence type="ECO:0000313" key="1">
    <source>
        <dbReference type="EMBL" id="MYM00376.1"/>
    </source>
</evidence>
<sequence length="263" mass="29056">MARPILPEDRFTSRALAIAGELSPRNVALLIDHDLAPAAVEGGGGRGGHRTFNSVAVGAIAMIGAFHKAGMELLVAARLAGAMTEEYAAIYGRLPSNLGAFLHAPFNLRSGHSPWSRELPKVDFDDDYWLHNRLRLHTTIYKPWTALRGDMVVEIVDQTYVLTRFHDLNFSITSPVSDPLHSSPEYRIKGRGNEARIMPIHEGIQSFDFSVDKESADALRERQAAYLHAHENAVTRLRVNVGLAIRNGLDRIADDRMGRTDAA</sequence>
<protein>
    <submittedName>
        <fullName evidence="1">Uncharacterized protein</fullName>
    </submittedName>
</protein>
<name>A0A7X4K9K9_9SPHN</name>